<proteinExistence type="predicted"/>
<name>A0A6J4PLV9_9ACTN</name>
<sequence>MVDPFITKSPFNLKAFCESLPNKVITL</sequence>
<evidence type="ECO:0000313" key="1">
    <source>
        <dbReference type="EMBL" id="CAA9416377.1"/>
    </source>
</evidence>
<protein>
    <submittedName>
        <fullName evidence="1">Uncharacterized protein</fullName>
    </submittedName>
</protein>
<organism evidence="1">
    <name type="scientific">uncultured Rubrobacteraceae bacterium</name>
    <dbReference type="NCBI Taxonomy" id="349277"/>
    <lineage>
        <taxon>Bacteria</taxon>
        <taxon>Bacillati</taxon>
        <taxon>Actinomycetota</taxon>
        <taxon>Rubrobacteria</taxon>
        <taxon>Rubrobacterales</taxon>
        <taxon>Rubrobacteraceae</taxon>
        <taxon>environmental samples</taxon>
    </lineage>
</organism>
<dbReference type="EMBL" id="CADCUZ010000073">
    <property type="protein sequence ID" value="CAA9416377.1"/>
    <property type="molecule type" value="Genomic_DNA"/>
</dbReference>
<reference evidence="1" key="1">
    <citation type="submission" date="2020-02" db="EMBL/GenBank/DDBJ databases">
        <authorList>
            <person name="Meier V. D."/>
        </authorList>
    </citation>
    <scope>NUCLEOTIDE SEQUENCE</scope>
    <source>
        <strain evidence="1">AVDCRST_MAG55</strain>
    </source>
</reference>
<accession>A0A6J4PLV9</accession>
<dbReference type="AlphaFoldDB" id="A0A6J4PLV9"/>
<gene>
    <name evidence="1" type="ORF">AVDCRST_MAG55-1678</name>
</gene>